<keyword evidence="4" id="KW-0735">Signal-anchor</keyword>
<comment type="subcellular location">
    <subcellularLocation>
        <location evidence="1">Golgi apparatus membrane</location>
        <topology evidence="1">Single-pass type II membrane protein</topology>
    </subcellularLocation>
</comment>
<reference evidence="8" key="1">
    <citation type="submission" date="2016-04" db="EMBL/GenBank/DDBJ databases">
        <title>Cephalotus genome sequencing.</title>
        <authorList>
            <person name="Fukushima K."/>
            <person name="Hasebe M."/>
            <person name="Fang X."/>
        </authorList>
    </citation>
    <scope>NUCLEOTIDE SEQUENCE [LARGE SCALE GENOMIC DNA]</scope>
    <source>
        <strain evidence="8">cv. St1</strain>
    </source>
</reference>
<keyword evidence="3" id="KW-0808">Transferase</keyword>
<sequence length="321" mass="37547">MEKEFRVFVYPDGDASWYHHMPSRLITGNYTSEVYFFKNIRESTQFITTDPNEAHLFFIPISCYDISPKISTCDDMTRTLDEYVHSIIVEYPYWNRTLGADHFFMTCHDLCLRASEGVQTLVKNSIRVMCSSSYDDDEDIPHKDVALPPVVHPFTRPADRNTDLKNRTQLFMWAEVGPLNDWEGDEVQYDPPDHASLSYQMEFSTARFCVCRGSSQANRIAIANSIHYGCVPVIFEGFYDLPFVGTLDWRMFSLLFEHFEIWELPDIIGGISVVSDAEFKAMHENILKIQKHFEWNSPPIKHDAFHMVMFELWLRHHPIKY</sequence>
<keyword evidence="8" id="KW-1185">Reference proteome</keyword>
<protein>
    <submittedName>
        <fullName evidence="7">Exostosin domain-containing protein</fullName>
    </submittedName>
</protein>
<dbReference type="OrthoDB" id="1924787at2759"/>
<keyword evidence="5" id="KW-0333">Golgi apparatus</keyword>
<dbReference type="Pfam" id="PF03016">
    <property type="entry name" value="Exostosin_GT47"/>
    <property type="match status" value="1"/>
</dbReference>
<comment type="caution">
    <text evidence="7">The sequence shown here is derived from an EMBL/GenBank/DDBJ whole genome shotgun (WGS) entry which is preliminary data.</text>
</comment>
<name>A0A1Q3BNS6_CEPFO</name>
<dbReference type="AlphaFoldDB" id="A0A1Q3BNS6"/>
<comment type="similarity">
    <text evidence="2">Belongs to the glycosyltransferase 47 family.</text>
</comment>
<organism evidence="7 8">
    <name type="scientific">Cephalotus follicularis</name>
    <name type="common">Albany pitcher plant</name>
    <dbReference type="NCBI Taxonomy" id="3775"/>
    <lineage>
        <taxon>Eukaryota</taxon>
        <taxon>Viridiplantae</taxon>
        <taxon>Streptophyta</taxon>
        <taxon>Embryophyta</taxon>
        <taxon>Tracheophyta</taxon>
        <taxon>Spermatophyta</taxon>
        <taxon>Magnoliopsida</taxon>
        <taxon>eudicotyledons</taxon>
        <taxon>Gunneridae</taxon>
        <taxon>Pentapetalae</taxon>
        <taxon>rosids</taxon>
        <taxon>fabids</taxon>
        <taxon>Oxalidales</taxon>
        <taxon>Cephalotaceae</taxon>
        <taxon>Cephalotus</taxon>
    </lineage>
</organism>
<feature type="domain" description="Exostosin GT47" evidence="6">
    <location>
        <begin position="2"/>
        <end position="267"/>
    </location>
</feature>
<dbReference type="InterPro" id="IPR040911">
    <property type="entry name" value="Exostosin_GT47"/>
</dbReference>
<evidence type="ECO:0000259" key="6">
    <source>
        <dbReference type="Pfam" id="PF03016"/>
    </source>
</evidence>
<evidence type="ECO:0000256" key="3">
    <source>
        <dbReference type="ARBA" id="ARBA00022676"/>
    </source>
</evidence>
<evidence type="ECO:0000313" key="7">
    <source>
        <dbReference type="EMBL" id="GAV69548.1"/>
    </source>
</evidence>
<dbReference type="GO" id="GO:0000139">
    <property type="term" value="C:Golgi membrane"/>
    <property type="evidence" value="ECO:0007669"/>
    <property type="project" value="UniProtKB-SubCell"/>
</dbReference>
<dbReference type="Proteomes" id="UP000187406">
    <property type="component" value="Unassembled WGS sequence"/>
</dbReference>
<dbReference type="PANTHER" id="PTHR11062">
    <property type="entry name" value="EXOSTOSIN HEPARAN SULFATE GLYCOSYLTRANSFERASE -RELATED"/>
    <property type="match status" value="1"/>
</dbReference>
<evidence type="ECO:0000256" key="2">
    <source>
        <dbReference type="ARBA" id="ARBA00010271"/>
    </source>
</evidence>
<dbReference type="InterPro" id="IPR004263">
    <property type="entry name" value="Exostosin"/>
</dbReference>
<keyword evidence="4" id="KW-0812">Transmembrane</keyword>
<dbReference type="STRING" id="3775.A0A1Q3BNS6"/>
<evidence type="ECO:0000256" key="5">
    <source>
        <dbReference type="ARBA" id="ARBA00023034"/>
    </source>
</evidence>
<keyword evidence="3" id="KW-0328">Glycosyltransferase</keyword>
<evidence type="ECO:0000313" key="8">
    <source>
        <dbReference type="Proteomes" id="UP000187406"/>
    </source>
</evidence>
<dbReference type="InParanoid" id="A0A1Q3BNS6"/>
<gene>
    <name evidence="7" type="ORF">CFOL_v3_13049</name>
</gene>
<evidence type="ECO:0000256" key="1">
    <source>
        <dbReference type="ARBA" id="ARBA00004323"/>
    </source>
</evidence>
<dbReference type="PANTHER" id="PTHR11062:SF378">
    <property type="entry name" value="EXOSTOSIN GT47 DOMAIN-CONTAINING PROTEIN"/>
    <property type="match status" value="1"/>
</dbReference>
<proteinExistence type="inferred from homology"/>
<accession>A0A1Q3BNS6</accession>
<dbReference type="EMBL" id="BDDD01000733">
    <property type="protein sequence ID" value="GAV69548.1"/>
    <property type="molecule type" value="Genomic_DNA"/>
</dbReference>
<dbReference type="GO" id="GO:0016757">
    <property type="term" value="F:glycosyltransferase activity"/>
    <property type="evidence" value="ECO:0007669"/>
    <property type="project" value="UniProtKB-KW"/>
</dbReference>
<evidence type="ECO:0000256" key="4">
    <source>
        <dbReference type="ARBA" id="ARBA00022968"/>
    </source>
</evidence>